<evidence type="ECO:0000256" key="9">
    <source>
        <dbReference type="SAM" id="MobiDB-lite"/>
    </source>
</evidence>
<dbReference type="GO" id="GO:0005634">
    <property type="term" value="C:nucleus"/>
    <property type="evidence" value="ECO:0007669"/>
    <property type="project" value="UniProtKB-SubCell"/>
</dbReference>
<evidence type="ECO:0000259" key="10">
    <source>
        <dbReference type="Pfam" id="PF16019"/>
    </source>
</evidence>
<dbReference type="AlphaFoldDB" id="A0AAE2D298"/>
<reference evidence="11" key="2">
    <citation type="journal article" date="2023" name="Infect Dis Poverty">
        <title>Chromosome-scale genome of the human blood fluke Schistosoma mekongi and its implications for public health.</title>
        <authorList>
            <person name="Zhou M."/>
            <person name="Xu L."/>
            <person name="Xu D."/>
            <person name="Chen W."/>
            <person name="Khan J."/>
            <person name="Hu Y."/>
            <person name="Huang H."/>
            <person name="Wei H."/>
            <person name="Zhang Y."/>
            <person name="Chusongsang P."/>
            <person name="Tanasarnprasert K."/>
            <person name="Hu X."/>
            <person name="Limpanont Y."/>
            <person name="Lv Z."/>
        </authorList>
    </citation>
    <scope>NUCLEOTIDE SEQUENCE</scope>
    <source>
        <strain evidence="11">LV_2022a</strain>
    </source>
</reference>
<evidence type="ECO:0000256" key="6">
    <source>
        <dbReference type="ARBA" id="ARBA00023159"/>
    </source>
</evidence>
<evidence type="ECO:0000313" key="12">
    <source>
        <dbReference type="Proteomes" id="UP001292079"/>
    </source>
</evidence>
<dbReference type="GO" id="GO:0006915">
    <property type="term" value="P:apoptotic process"/>
    <property type="evidence" value="ECO:0007669"/>
    <property type="project" value="UniProtKB-KW"/>
</dbReference>
<feature type="domain" description="Cysteine/serine-rich nuclear protein N-terminal" evidence="10">
    <location>
        <begin position="85"/>
        <end position="160"/>
    </location>
</feature>
<dbReference type="Pfam" id="PF16019">
    <property type="entry name" value="CSRNP_N"/>
    <property type="match status" value="2"/>
</dbReference>
<evidence type="ECO:0000256" key="3">
    <source>
        <dbReference type="ARBA" id="ARBA00022703"/>
    </source>
</evidence>
<dbReference type="GO" id="GO:0043565">
    <property type="term" value="F:sequence-specific DNA binding"/>
    <property type="evidence" value="ECO:0007669"/>
    <property type="project" value="TreeGrafter"/>
</dbReference>
<evidence type="ECO:0000256" key="4">
    <source>
        <dbReference type="ARBA" id="ARBA00023015"/>
    </source>
</evidence>
<reference evidence="11" key="1">
    <citation type="submission" date="2022-04" db="EMBL/GenBank/DDBJ databases">
        <authorList>
            <person name="Xu L."/>
            <person name="Lv Z."/>
        </authorList>
    </citation>
    <scope>NUCLEOTIDE SEQUENCE</scope>
    <source>
        <strain evidence="11">LV_2022a</strain>
    </source>
</reference>
<comment type="similarity">
    <text evidence="2">Belongs to the AXUD1 family.</text>
</comment>
<keyword evidence="8" id="KW-0539">Nucleus</keyword>
<gene>
    <name evidence="11" type="ORF">MN116_008739</name>
</gene>
<feature type="compositionally biased region" description="Polar residues" evidence="9">
    <location>
        <begin position="487"/>
        <end position="504"/>
    </location>
</feature>
<feature type="region of interest" description="Disordered" evidence="9">
    <location>
        <begin position="532"/>
        <end position="566"/>
    </location>
</feature>
<proteinExistence type="inferred from homology"/>
<keyword evidence="3" id="KW-0053">Apoptosis</keyword>
<evidence type="ECO:0000313" key="11">
    <source>
        <dbReference type="EMBL" id="KAK4467815.1"/>
    </source>
</evidence>
<evidence type="ECO:0000256" key="2">
    <source>
        <dbReference type="ARBA" id="ARBA00008548"/>
    </source>
</evidence>
<name>A0AAE2D298_SCHME</name>
<evidence type="ECO:0000256" key="5">
    <source>
        <dbReference type="ARBA" id="ARBA00023125"/>
    </source>
</evidence>
<feature type="domain" description="Cysteine/serine-rich nuclear protein N-terminal" evidence="10">
    <location>
        <begin position="255"/>
        <end position="388"/>
    </location>
</feature>
<dbReference type="InterPro" id="IPR031972">
    <property type="entry name" value="CSRNP_N"/>
</dbReference>
<dbReference type="InterPro" id="IPR023260">
    <property type="entry name" value="Cys/Ser-rich_nuc_prot"/>
</dbReference>
<evidence type="ECO:0000256" key="8">
    <source>
        <dbReference type="ARBA" id="ARBA00023242"/>
    </source>
</evidence>
<keyword evidence="5" id="KW-0238">DNA-binding</keyword>
<keyword evidence="7" id="KW-0804">Transcription</keyword>
<dbReference type="PANTHER" id="PTHR13580:SF9">
    <property type="entry name" value="AXIN1 UP-REGULATED 1, ISOFORM A"/>
    <property type="match status" value="1"/>
</dbReference>
<feature type="region of interest" description="Disordered" evidence="9">
    <location>
        <begin position="479"/>
        <end position="504"/>
    </location>
</feature>
<dbReference type="EMBL" id="JALJAT010000008">
    <property type="protein sequence ID" value="KAK4467815.1"/>
    <property type="molecule type" value="Genomic_DNA"/>
</dbReference>
<sequence>MASTKMCNAVDSDCWSGSVVGLNEAVTSNDESAIRPNSQMHHEAYSLPIQSAGCCSTSQVSPDCSQSCLRVCSADGETSQNKSSRSKSIKFSGVTVYSFARQQGFSSIPDSGWCTLGMAQRHFSVSRIDLQQYRLLQRLRRRQRRLLSQKSRFASNISARERGKSKIKAKSRRANGLCSRSPGDSCRVPMVSSPPPLSPQITFDKFPFVDPSDNTILNSHATPPPPCLSPPSPRRFLHSLDDSLVNNNIYNSLDSLDTDSEASLDHIPPNNASQHRQNNSREKLMPIHSTARIRLLRSSGVVEIDESERLVCSFVRAMRSRVGCNCGPNDLCTPGQCSCADEEIPCQVDRASFPCSCTANGCRNPNGRNEFSREQVHAHTQHVLSRLTNDPTVHPIESPQDLSVLSTVFLSTPDGTCSLCLDNSKTIKTTLSSPMFFLGNSHSELVQPMQPLSDSPSLPSSPNETLMYMNNCISPIVTTKKNRSRHSSSSTLLERSPLVSSSDNNYGSHVSQSFFISSANFPTPSLVIDLTLSPDDEPLNNSPKSTDVRTQSVSDEQTPLNKQTSQLFSPHISSTNRFSLDDCIIIDNVEKSESSFVNGISFDSLPDVSIIHENKCSVDESLSHSHSLTKNIVQRRRSCSADTIVAYNCDNFPVKINSNHCSQNVDSILGCILSESSSVAYDLDKCSTTVAQLSAVPISFDEYARTNTLWPVTYLKNDDNKDCFVSKSAPNSPCTQKNDIPYGRISLRRRAIPRIPVTPSRRAITHSNRLQSFNLTSTSKNKMNSQPTLHTLSTPITHSCHIDITNDDIQIHSPVH</sequence>
<feature type="region of interest" description="Disordered" evidence="9">
    <location>
        <begin position="161"/>
        <end position="189"/>
    </location>
</feature>
<keyword evidence="4" id="KW-0805">Transcription regulation</keyword>
<feature type="compositionally biased region" description="Polar residues" evidence="9">
    <location>
        <begin position="539"/>
        <end position="566"/>
    </location>
</feature>
<comment type="subcellular location">
    <subcellularLocation>
        <location evidence="1">Nucleus</location>
    </subcellularLocation>
</comment>
<keyword evidence="6" id="KW-0010">Activator</keyword>
<dbReference type="Proteomes" id="UP001292079">
    <property type="component" value="Unassembled WGS sequence"/>
</dbReference>
<organism evidence="11 12">
    <name type="scientific">Schistosoma mekongi</name>
    <name type="common">Parasitic worm</name>
    <dbReference type="NCBI Taxonomy" id="38744"/>
    <lineage>
        <taxon>Eukaryota</taxon>
        <taxon>Metazoa</taxon>
        <taxon>Spiralia</taxon>
        <taxon>Lophotrochozoa</taxon>
        <taxon>Platyhelminthes</taxon>
        <taxon>Trematoda</taxon>
        <taxon>Digenea</taxon>
        <taxon>Strigeidida</taxon>
        <taxon>Schistosomatoidea</taxon>
        <taxon>Schistosomatidae</taxon>
        <taxon>Schistosoma</taxon>
    </lineage>
</organism>
<feature type="region of interest" description="Disordered" evidence="9">
    <location>
        <begin position="260"/>
        <end position="284"/>
    </location>
</feature>
<evidence type="ECO:0000256" key="7">
    <source>
        <dbReference type="ARBA" id="ARBA00023163"/>
    </source>
</evidence>
<comment type="caution">
    <text evidence="11">The sequence shown here is derived from an EMBL/GenBank/DDBJ whole genome shotgun (WGS) entry which is preliminary data.</text>
</comment>
<protein>
    <recommendedName>
        <fullName evidence="10">Cysteine/serine-rich nuclear protein N-terminal domain-containing protein</fullName>
    </recommendedName>
</protein>
<keyword evidence="12" id="KW-1185">Reference proteome</keyword>
<dbReference type="PANTHER" id="PTHR13580">
    <property type="entry name" value="TGF-BETA INDUCED APOPTOSIS PROTEIN"/>
    <property type="match status" value="1"/>
</dbReference>
<evidence type="ECO:0000256" key="1">
    <source>
        <dbReference type="ARBA" id="ARBA00004123"/>
    </source>
</evidence>
<dbReference type="GO" id="GO:0000981">
    <property type="term" value="F:DNA-binding transcription factor activity, RNA polymerase II-specific"/>
    <property type="evidence" value="ECO:0007669"/>
    <property type="project" value="TreeGrafter"/>
</dbReference>
<accession>A0AAE2D298</accession>